<proteinExistence type="predicted"/>
<gene>
    <name evidence="1" type="ordered locus">PputGB1_0684</name>
</gene>
<dbReference type="KEGG" id="ppg:PputGB1_0684"/>
<dbReference type="EMBL" id="CP000926">
    <property type="protein sequence ID" value="ABY96594.1"/>
    <property type="molecule type" value="Genomic_DNA"/>
</dbReference>
<sequence length="214" mass="24181">MVYTGAILDQGDLNVWGAVLHQAQEQELGSECKVTAYRLLKLLGKTDSGKNRKDLEACISRLKATALQIEVGGYSYEGSLIHEVYRGQSERSKRLYVIRLNSKLHVLFNGKQYTNVNWSVRQALHGKPLAQWLHGFYSSHAKPYDYKVETLHQLCRSRAKSLSDFKKDLRRSLECVVSASAAEGQPLSYIFKGNLVQVNTTPSASQQRHLAKKR</sequence>
<dbReference type="Pfam" id="PF07042">
    <property type="entry name" value="TrfA"/>
    <property type="match status" value="1"/>
</dbReference>
<dbReference type="InterPro" id="IPR010751">
    <property type="entry name" value="TrfA"/>
</dbReference>
<protein>
    <recommendedName>
        <fullName evidence="3">TrfA protein</fullName>
    </recommendedName>
</protein>
<dbReference type="eggNOG" id="COG3464">
    <property type="taxonomic scope" value="Bacteria"/>
</dbReference>
<dbReference type="Proteomes" id="UP000002157">
    <property type="component" value="Chromosome"/>
</dbReference>
<dbReference type="HOGENOM" id="CLU_062408_0_0_6"/>
<evidence type="ECO:0000313" key="1">
    <source>
        <dbReference type="EMBL" id="ABY96594.1"/>
    </source>
</evidence>
<organism evidence="1 2">
    <name type="scientific">Pseudomonas putida (strain GB-1)</name>
    <dbReference type="NCBI Taxonomy" id="76869"/>
    <lineage>
        <taxon>Bacteria</taxon>
        <taxon>Pseudomonadati</taxon>
        <taxon>Pseudomonadota</taxon>
        <taxon>Gammaproteobacteria</taxon>
        <taxon>Pseudomonadales</taxon>
        <taxon>Pseudomonadaceae</taxon>
        <taxon>Pseudomonas</taxon>
    </lineage>
</organism>
<evidence type="ECO:0000313" key="2">
    <source>
        <dbReference type="Proteomes" id="UP000002157"/>
    </source>
</evidence>
<reference evidence="1 2" key="1">
    <citation type="submission" date="2008-01" db="EMBL/GenBank/DDBJ databases">
        <title>Complete sequence of Pseudomonas putida GB-1.</title>
        <authorList>
            <consortium name="US DOE Joint Genome Institute"/>
            <person name="Copeland A."/>
            <person name="Lucas S."/>
            <person name="Lapidus A."/>
            <person name="Barry K."/>
            <person name="Glavina del Rio T."/>
            <person name="Dalin E."/>
            <person name="Tice H."/>
            <person name="Pitluck S."/>
            <person name="Bruce D."/>
            <person name="Goodwin L."/>
            <person name="Chertkov O."/>
            <person name="Brettin T."/>
            <person name="Detter J.C."/>
            <person name="Han C."/>
            <person name="Kuske C.R."/>
            <person name="Schmutz J."/>
            <person name="Larimer F."/>
            <person name="Land M."/>
            <person name="Hauser L."/>
            <person name="Kyrpides N."/>
            <person name="Kim E."/>
            <person name="McCarthy J.K."/>
            <person name="Richardson P."/>
        </authorList>
    </citation>
    <scope>NUCLEOTIDE SEQUENCE [LARGE SCALE GENOMIC DNA]</scope>
    <source>
        <strain evidence="1 2">GB-1</strain>
    </source>
</reference>
<evidence type="ECO:0008006" key="3">
    <source>
        <dbReference type="Google" id="ProtNLM"/>
    </source>
</evidence>
<name>B0KMB8_PSEPG</name>
<dbReference type="AlphaFoldDB" id="B0KMB8"/>
<accession>B0KMB8</accession>